<evidence type="ECO:0000313" key="2">
    <source>
        <dbReference type="Proteomes" id="UP000274920"/>
    </source>
</evidence>
<dbReference type="Pfam" id="PF11392">
    <property type="entry name" value="AllH"/>
    <property type="match status" value="1"/>
</dbReference>
<dbReference type="AlphaFoldDB" id="A0A426DCJ4"/>
<dbReference type="Proteomes" id="UP000274920">
    <property type="component" value="Unassembled WGS sequence"/>
</dbReference>
<name>A0A426DCJ4_9FIRM</name>
<organism evidence="1 2">
    <name type="scientific">Schaedlerella arabinosiphila</name>
    <dbReference type="NCBI Taxonomy" id="2044587"/>
    <lineage>
        <taxon>Bacteria</taxon>
        <taxon>Bacillati</taxon>
        <taxon>Bacillota</taxon>
        <taxon>Clostridia</taxon>
        <taxon>Lachnospirales</taxon>
        <taxon>Lachnospiraceae</taxon>
        <taxon>Schaedlerella</taxon>
    </lineage>
</organism>
<reference evidence="1" key="1">
    <citation type="submission" date="2018-10" db="EMBL/GenBank/DDBJ databases">
        <title>Schaedlerella arabinophila gen. nov. sp. nov., isolated from the mouse intestinal tract and comparative analysis with the genome of the closely related altered Schaedler flora strain ASF502.</title>
        <authorList>
            <person name="Miyake S."/>
            <person name="Soh M."/>
            <person name="Seedorf H."/>
        </authorList>
    </citation>
    <scope>NUCLEOTIDE SEQUENCE [LARGE SCALE GENOMIC DNA]</scope>
    <source>
        <strain evidence="1">DSM 106076</strain>
    </source>
</reference>
<keyword evidence="2" id="KW-1185">Reference proteome</keyword>
<evidence type="ECO:0000313" key="1">
    <source>
        <dbReference type="EMBL" id="RRK30547.1"/>
    </source>
</evidence>
<dbReference type="EMBL" id="RHJS01000002">
    <property type="protein sequence ID" value="RRK30547.1"/>
    <property type="molecule type" value="Genomic_DNA"/>
</dbReference>
<protein>
    <submittedName>
        <fullName evidence="1">DUF2877 domain-containing protein</fullName>
    </submittedName>
</protein>
<gene>
    <name evidence="1" type="ORF">EBB54_03480</name>
</gene>
<accession>A0A426DCJ4</accession>
<dbReference type="InterPro" id="IPR021530">
    <property type="entry name" value="AllH-like"/>
</dbReference>
<proteinExistence type="predicted"/>
<sequence>MLQIDQELYMELQKNTIEVKMHSCFHSTWNARRDQELITFLAGGKCLQPMSLRFEQPIDFQECRIPTGRPLYLSLSGLSDGAEEIFQFTGFEVKDLKLNLKRPLEPECAGWIRAFLKKQDEKGIHGIIEGNVNDRFTGYLEPRIQRFRAAVKTRDHENILNAVNQTAGCGPGLTPSSDDFLCGYISVMPRTEAYAGIRKVIADTAAAKTNDISASLLKHAEKGRFSEDILELFLGFKTKDRKKTESFIRKVADFGSSSGCDFLTGMYYGILDARERKVESIDQVGNQKKCLL</sequence>
<comment type="caution">
    <text evidence="1">The sequence shown here is derived from an EMBL/GenBank/DDBJ whole genome shotgun (WGS) entry which is preliminary data.</text>
</comment>